<protein>
    <submittedName>
        <fullName evidence="2">ERF family protein</fullName>
    </submittedName>
</protein>
<organism evidence="2 3">
    <name type="scientific">Candidatus Enterococcus avicola</name>
    <dbReference type="NCBI Taxonomy" id="2838561"/>
    <lineage>
        <taxon>Bacteria</taxon>
        <taxon>Bacillati</taxon>
        <taxon>Bacillota</taxon>
        <taxon>Bacilli</taxon>
        <taxon>Lactobacillales</taxon>
        <taxon>Enterococcaceae</taxon>
        <taxon>Enterococcus</taxon>
    </lineage>
</organism>
<reference evidence="2" key="2">
    <citation type="submission" date="2021-04" db="EMBL/GenBank/DDBJ databases">
        <authorList>
            <person name="Gilroy R."/>
        </authorList>
    </citation>
    <scope>NUCLEOTIDE SEQUENCE</scope>
    <source>
        <strain evidence="2">CHK172-16539</strain>
    </source>
</reference>
<name>A0A9D2F7A0_9ENTE</name>
<dbReference type="AlphaFoldDB" id="A0A9D2F7A0"/>
<reference evidence="2" key="1">
    <citation type="journal article" date="2021" name="PeerJ">
        <title>Extensive microbial diversity within the chicken gut microbiome revealed by metagenomics and culture.</title>
        <authorList>
            <person name="Gilroy R."/>
            <person name="Ravi A."/>
            <person name="Getino M."/>
            <person name="Pursley I."/>
            <person name="Horton D.L."/>
            <person name="Alikhan N.F."/>
            <person name="Baker D."/>
            <person name="Gharbi K."/>
            <person name="Hall N."/>
            <person name="Watson M."/>
            <person name="Adriaenssens E.M."/>
            <person name="Foster-Nyarko E."/>
            <person name="Jarju S."/>
            <person name="Secka A."/>
            <person name="Antonio M."/>
            <person name="Oren A."/>
            <person name="Chaudhuri R.R."/>
            <person name="La Ragione R."/>
            <person name="Hildebrand F."/>
            <person name="Pallen M.J."/>
        </authorList>
    </citation>
    <scope>NUCLEOTIDE SEQUENCE</scope>
    <source>
        <strain evidence="2">CHK172-16539</strain>
    </source>
</reference>
<dbReference type="EMBL" id="DXBN01000095">
    <property type="protein sequence ID" value="HIZ53086.1"/>
    <property type="molecule type" value="Genomic_DNA"/>
</dbReference>
<feature type="compositionally biased region" description="Basic and acidic residues" evidence="1">
    <location>
        <begin position="129"/>
        <end position="140"/>
    </location>
</feature>
<evidence type="ECO:0000256" key="1">
    <source>
        <dbReference type="SAM" id="MobiDB-lite"/>
    </source>
</evidence>
<sequence length="225" mass="25369">MSEEKTFNEKLVSLIAELKAPKGQWNDYGGYHYRSGEDILEAVKPLALKYGLLPTLSDEIVMIGERYYVKAVASITDGNSSHQALGYARESQVKKGMDESQITGTASSYARKYAMNGLYLIDDTKDTDTNEYKNQQEKGNQKKNQKKQNNQQEKLVNGQQLATLKDEARKISELAGNDPDDVLNKLNQMLNIQDTSQMEMKNFGGAMNVLKKWHKNYEEKAGQTA</sequence>
<feature type="region of interest" description="Disordered" evidence="1">
    <location>
        <begin position="129"/>
        <end position="158"/>
    </location>
</feature>
<proteinExistence type="predicted"/>
<dbReference type="InterPro" id="IPR007499">
    <property type="entry name" value="ERF_bacteria_virus"/>
</dbReference>
<evidence type="ECO:0000313" key="2">
    <source>
        <dbReference type="EMBL" id="HIZ53086.1"/>
    </source>
</evidence>
<evidence type="ECO:0000313" key="3">
    <source>
        <dbReference type="Proteomes" id="UP000824063"/>
    </source>
</evidence>
<gene>
    <name evidence="2" type="ORF">IAA20_03985</name>
</gene>
<accession>A0A9D2F7A0</accession>
<dbReference type="Proteomes" id="UP000824063">
    <property type="component" value="Unassembled WGS sequence"/>
</dbReference>
<dbReference type="Pfam" id="PF04404">
    <property type="entry name" value="ERF"/>
    <property type="match status" value="1"/>
</dbReference>
<comment type="caution">
    <text evidence="2">The sequence shown here is derived from an EMBL/GenBank/DDBJ whole genome shotgun (WGS) entry which is preliminary data.</text>
</comment>